<name>W3WNQ9_PESFW</name>
<dbReference type="PROSITE" id="PS50090">
    <property type="entry name" value="MYB_LIKE"/>
    <property type="match status" value="1"/>
</dbReference>
<organism evidence="3 4">
    <name type="scientific">Pestalotiopsis fici (strain W106-1 / CGMCC3.15140)</name>
    <dbReference type="NCBI Taxonomy" id="1229662"/>
    <lineage>
        <taxon>Eukaryota</taxon>
        <taxon>Fungi</taxon>
        <taxon>Dikarya</taxon>
        <taxon>Ascomycota</taxon>
        <taxon>Pezizomycotina</taxon>
        <taxon>Sordariomycetes</taxon>
        <taxon>Xylariomycetidae</taxon>
        <taxon>Amphisphaeriales</taxon>
        <taxon>Sporocadaceae</taxon>
        <taxon>Pestalotiopsis</taxon>
    </lineage>
</organism>
<feature type="region of interest" description="Disordered" evidence="1">
    <location>
        <begin position="79"/>
        <end position="148"/>
    </location>
</feature>
<dbReference type="RefSeq" id="XP_007841099.1">
    <property type="nucleotide sequence ID" value="XM_007842908.1"/>
</dbReference>
<feature type="compositionally biased region" description="Low complexity" evidence="1">
    <location>
        <begin position="123"/>
        <end position="133"/>
    </location>
</feature>
<dbReference type="EMBL" id="KI912120">
    <property type="protein sequence ID" value="ETS74461.1"/>
    <property type="molecule type" value="Genomic_DNA"/>
</dbReference>
<dbReference type="Gene3D" id="1.10.10.60">
    <property type="entry name" value="Homeodomain-like"/>
    <property type="match status" value="1"/>
</dbReference>
<protein>
    <recommendedName>
        <fullName evidence="2">Myb-like domain-containing protein</fullName>
    </recommendedName>
</protein>
<dbReference type="InterPro" id="IPR001005">
    <property type="entry name" value="SANT/Myb"/>
</dbReference>
<dbReference type="HOGENOM" id="CLU_1759448_0_0_1"/>
<gene>
    <name evidence="3" type="ORF">PFICI_14327</name>
</gene>
<evidence type="ECO:0000259" key="2">
    <source>
        <dbReference type="PROSITE" id="PS50090"/>
    </source>
</evidence>
<proteinExistence type="predicted"/>
<feature type="domain" description="Myb-like" evidence="2">
    <location>
        <begin position="15"/>
        <end position="66"/>
    </location>
</feature>
<sequence length="148" mass="15713">MADTAADKGKEGKGWTPEEELDLVLAAMYQSNRFAAVPWDAVAEQLQKKFPTKTKEGCRQKFAKLKNVYITKFEVDPNETGGVAKGKATPKTPRKCNAASGDANEAGEANGTPSAKKPRSNKKAAAAAAAAAKQAEEENATIEEEGEV</sequence>
<dbReference type="CDD" id="cd00167">
    <property type="entry name" value="SANT"/>
    <property type="match status" value="1"/>
</dbReference>
<reference evidence="4" key="1">
    <citation type="journal article" date="2015" name="BMC Genomics">
        <title>Genomic and transcriptomic analysis of the endophytic fungus Pestalotiopsis fici reveals its lifestyle and high potential for synthesis of natural products.</title>
        <authorList>
            <person name="Wang X."/>
            <person name="Zhang X."/>
            <person name="Liu L."/>
            <person name="Xiang M."/>
            <person name="Wang W."/>
            <person name="Sun X."/>
            <person name="Che Y."/>
            <person name="Guo L."/>
            <person name="Liu G."/>
            <person name="Guo L."/>
            <person name="Wang C."/>
            <person name="Yin W.B."/>
            <person name="Stadler M."/>
            <person name="Zhang X."/>
            <person name="Liu X."/>
        </authorList>
    </citation>
    <scope>NUCLEOTIDE SEQUENCE [LARGE SCALE GENOMIC DNA]</scope>
    <source>
        <strain evidence="4">W106-1 / CGMCC3.15140</strain>
    </source>
</reference>
<dbReference type="AlphaFoldDB" id="W3WNQ9"/>
<accession>W3WNQ9</accession>
<evidence type="ECO:0000256" key="1">
    <source>
        <dbReference type="SAM" id="MobiDB-lite"/>
    </source>
</evidence>
<dbReference type="InParanoid" id="W3WNQ9"/>
<evidence type="ECO:0000313" key="3">
    <source>
        <dbReference type="EMBL" id="ETS74461.1"/>
    </source>
</evidence>
<feature type="compositionally biased region" description="Acidic residues" evidence="1">
    <location>
        <begin position="137"/>
        <end position="148"/>
    </location>
</feature>
<dbReference type="Proteomes" id="UP000030651">
    <property type="component" value="Unassembled WGS sequence"/>
</dbReference>
<dbReference type="GeneID" id="19279340"/>
<dbReference type="KEGG" id="pfy:PFICI_14327"/>
<keyword evidence="4" id="KW-1185">Reference proteome</keyword>
<evidence type="ECO:0000313" key="4">
    <source>
        <dbReference type="Proteomes" id="UP000030651"/>
    </source>
</evidence>